<dbReference type="SUPFAM" id="SSF69635">
    <property type="entry name" value="Type III secretory system chaperone-like"/>
    <property type="match status" value="1"/>
</dbReference>
<protein>
    <submittedName>
        <fullName evidence="1">Type III secretion system chaperone</fullName>
    </submittedName>
</protein>
<dbReference type="InterPro" id="IPR010261">
    <property type="entry name" value="Tir_chaperone"/>
</dbReference>
<gene>
    <name evidence="1" type="ORF">J3U88_19710</name>
</gene>
<evidence type="ECO:0000313" key="1">
    <source>
        <dbReference type="EMBL" id="MBO1320715.1"/>
    </source>
</evidence>
<keyword evidence="2" id="KW-1185">Reference proteome</keyword>
<dbReference type="GO" id="GO:0030254">
    <property type="term" value="P:protein secretion by the type III secretion system"/>
    <property type="evidence" value="ECO:0007669"/>
    <property type="project" value="InterPro"/>
</dbReference>
<comment type="caution">
    <text evidence="1">The sequence shown here is derived from an EMBL/GenBank/DDBJ whole genome shotgun (WGS) entry which is preliminary data.</text>
</comment>
<evidence type="ECO:0000313" key="2">
    <source>
        <dbReference type="Proteomes" id="UP000664417"/>
    </source>
</evidence>
<dbReference type="Gene3D" id="3.30.1460.10">
    <property type="match status" value="1"/>
</dbReference>
<dbReference type="RefSeq" id="WP_207860670.1">
    <property type="nucleotide sequence ID" value="NZ_JAFREP010000019.1"/>
</dbReference>
<accession>A0A8J7QAN4</accession>
<reference evidence="1" key="1">
    <citation type="submission" date="2021-03" db="EMBL/GenBank/DDBJ databases">
        <authorList>
            <person name="Wang G."/>
        </authorList>
    </citation>
    <scope>NUCLEOTIDE SEQUENCE</scope>
    <source>
        <strain evidence="1">KCTC 12899</strain>
    </source>
</reference>
<dbReference type="CDD" id="cd16364">
    <property type="entry name" value="T3SC_I-like"/>
    <property type="match status" value="1"/>
</dbReference>
<organism evidence="1 2">
    <name type="scientific">Acanthopleuribacter pedis</name>
    <dbReference type="NCBI Taxonomy" id="442870"/>
    <lineage>
        <taxon>Bacteria</taxon>
        <taxon>Pseudomonadati</taxon>
        <taxon>Acidobacteriota</taxon>
        <taxon>Holophagae</taxon>
        <taxon>Acanthopleuribacterales</taxon>
        <taxon>Acanthopleuribacteraceae</taxon>
        <taxon>Acanthopleuribacter</taxon>
    </lineage>
</organism>
<dbReference type="EMBL" id="JAFREP010000019">
    <property type="protein sequence ID" value="MBO1320715.1"/>
    <property type="molecule type" value="Genomic_DNA"/>
</dbReference>
<dbReference type="Pfam" id="PF05932">
    <property type="entry name" value="CesT"/>
    <property type="match status" value="1"/>
</dbReference>
<name>A0A8J7QAN4_9BACT</name>
<dbReference type="AlphaFoldDB" id="A0A8J7QAN4"/>
<proteinExistence type="predicted"/>
<sequence>MSTRSRLPELLETFTRQLNLPPVPVRSASDGVILAVGNDVQISLREQPGRDALFLRAEVAAVPKRRRQSILKTLLADNLFPENLDAAYGLSPDQTTIILQAVAEGPMLEETGLFPVLSQFEAMVSTKRATLTE</sequence>
<dbReference type="Proteomes" id="UP000664417">
    <property type="component" value="Unassembled WGS sequence"/>
</dbReference>